<dbReference type="InterPro" id="IPR029063">
    <property type="entry name" value="SAM-dependent_MTases_sf"/>
</dbReference>
<feature type="compositionally biased region" description="Low complexity" evidence="6">
    <location>
        <begin position="342"/>
        <end position="358"/>
    </location>
</feature>
<dbReference type="CDD" id="cd02440">
    <property type="entry name" value="AdoMet_MTases"/>
    <property type="match status" value="1"/>
</dbReference>
<proteinExistence type="predicted"/>
<dbReference type="InterPro" id="IPR007848">
    <property type="entry name" value="Small_mtfrase_dom"/>
</dbReference>
<dbReference type="Gene3D" id="3.40.50.150">
    <property type="entry name" value="Vaccinia Virus protein VP39"/>
    <property type="match status" value="1"/>
</dbReference>
<keyword evidence="3" id="KW-0808">Transferase</keyword>
<keyword evidence="2 9" id="KW-0489">Methyltransferase</keyword>
<dbReference type="InterPro" id="IPR002052">
    <property type="entry name" value="DNA_methylase_N6_adenine_CS"/>
</dbReference>
<dbReference type="EMBL" id="BAAAPM010000002">
    <property type="protein sequence ID" value="GAA1709532.1"/>
    <property type="molecule type" value="Genomic_DNA"/>
</dbReference>
<dbReference type="NCBIfam" id="TIGR03534">
    <property type="entry name" value="RF_mod_PrmC"/>
    <property type="match status" value="1"/>
</dbReference>
<evidence type="ECO:0000256" key="6">
    <source>
        <dbReference type="SAM" id="MobiDB-lite"/>
    </source>
</evidence>
<dbReference type="GO" id="GO:0008168">
    <property type="term" value="F:methyltransferase activity"/>
    <property type="evidence" value="ECO:0007669"/>
    <property type="project" value="UniProtKB-KW"/>
</dbReference>
<evidence type="ECO:0000256" key="3">
    <source>
        <dbReference type="ARBA" id="ARBA00022679"/>
    </source>
</evidence>
<dbReference type="Pfam" id="PF05175">
    <property type="entry name" value="MTS"/>
    <property type="match status" value="1"/>
</dbReference>
<evidence type="ECO:0000256" key="5">
    <source>
        <dbReference type="ARBA" id="ARBA00048391"/>
    </source>
</evidence>
<feature type="region of interest" description="Disordered" evidence="6">
    <location>
        <begin position="338"/>
        <end position="373"/>
    </location>
</feature>
<dbReference type="PANTHER" id="PTHR18895:SF74">
    <property type="entry name" value="MTRF1L RELEASE FACTOR GLUTAMINE METHYLTRANSFERASE"/>
    <property type="match status" value="1"/>
</dbReference>
<evidence type="ECO:0000256" key="4">
    <source>
        <dbReference type="ARBA" id="ARBA00022691"/>
    </source>
</evidence>
<sequence>MPDAPSGERSDGERLARVGAGLRWATAALARAGVPSPRVDAELLLAHVLGLDRGEVRRLAVLDAAMPGAPTVGAEAVGGATGGDTTGGGDGERDVAGRFAALVARRAAREPLQHLVGTAPFRHLELEVGPGVFVPRPETEQVAQAGIDEAARVVAARGDAVVVDLCTGSGAIALALATEVPGAQVHAVELDAAAHAWAARNVAAVTGAAGAPAPVVRLVRGDARRALAELDGTVDVVVSNPPYVPPDAVPREPEVAGHDPAVALYGLGPDGLEVPRGVTAAAARLLRPGGLYVMEHAEVQDAAARAMVDAAEAGGARAFTDARTVEDLTGRPRMVVARRRSATTTPASTAATATVEAADGAPDASSAVPDLGP</sequence>
<keyword evidence="4" id="KW-0949">S-adenosyl-L-methionine</keyword>
<name>A0ABP4UQ38_9MICO</name>
<evidence type="ECO:0000313" key="10">
    <source>
        <dbReference type="Proteomes" id="UP001501138"/>
    </source>
</evidence>
<dbReference type="EC" id="2.1.1.297" evidence="1"/>
<organism evidence="9 10">
    <name type="scientific">Isoptericola hypogeus</name>
    <dbReference type="NCBI Taxonomy" id="300179"/>
    <lineage>
        <taxon>Bacteria</taxon>
        <taxon>Bacillati</taxon>
        <taxon>Actinomycetota</taxon>
        <taxon>Actinomycetes</taxon>
        <taxon>Micrococcales</taxon>
        <taxon>Promicromonosporaceae</taxon>
        <taxon>Isoptericola</taxon>
    </lineage>
</organism>
<dbReference type="RefSeq" id="WP_344244807.1">
    <property type="nucleotide sequence ID" value="NZ_BAAAPM010000002.1"/>
</dbReference>
<reference evidence="10" key="1">
    <citation type="journal article" date="2019" name="Int. J. Syst. Evol. Microbiol.">
        <title>The Global Catalogue of Microorganisms (GCM) 10K type strain sequencing project: providing services to taxonomists for standard genome sequencing and annotation.</title>
        <authorList>
            <consortium name="The Broad Institute Genomics Platform"/>
            <consortium name="The Broad Institute Genome Sequencing Center for Infectious Disease"/>
            <person name="Wu L."/>
            <person name="Ma J."/>
        </authorList>
    </citation>
    <scope>NUCLEOTIDE SEQUENCE [LARGE SCALE GENOMIC DNA]</scope>
    <source>
        <strain evidence="10">JCM 15589</strain>
    </source>
</reference>
<dbReference type="InterPro" id="IPR019874">
    <property type="entry name" value="RF_methyltr_PrmC"/>
</dbReference>
<comment type="caution">
    <text evidence="9">The sequence shown here is derived from an EMBL/GenBank/DDBJ whole genome shotgun (WGS) entry which is preliminary data.</text>
</comment>
<dbReference type="SUPFAM" id="SSF53335">
    <property type="entry name" value="S-adenosyl-L-methionine-dependent methyltransferases"/>
    <property type="match status" value="1"/>
</dbReference>
<accession>A0ABP4UQ38</accession>
<dbReference type="PROSITE" id="PS00092">
    <property type="entry name" value="N6_MTASE"/>
    <property type="match status" value="1"/>
</dbReference>
<keyword evidence="10" id="KW-1185">Reference proteome</keyword>
<dbReference type="NCBIfam" id="TIGR00536">
    <property type="entry name" value="hemK_fam"/>
    <property type="match status" value="1"/>
</dbReference>
<dbReference type="Gene3D" id="1.10.8.10">
    <property type="entry name" value="DNA helicase RuvA subunit, C-terminal domain"/>
    <property type="match status" value="1"/>
</dbReference>
<dbReference type="Pfam" id="PF17827">
    <property type="entry name" value="PrmC_N"/>
    <property type="match status" value="1"/>
</dbReference>
<gene>
    <name evidence="9" type="primary">prmC</name>
    <name evidence="9" type="ORF">GCM10009809_02290</name>
</gene>
<dbReference type="GO" id="GO:0032259">
    <property type="term" value="P:methylation"/>
    <property type="evidence" value="ECO:0007669"/>
    <property type="project" value="UniProtKB-KW"/>
</dbReference>
<dbReference type="InterPro" id="IPR050320">
    <property type="entry name" value="N5-glutamine_MTase"/>
</dbReference>
<feature type="domain" description="Release factor glutamine methyltransferase N-terminal" evidence="8">
    <location>
        <begin position="22"/>
        <end position="56"/>
    </location>
</feature>
<comment type="catalytic activity">
    <reaction evidence="5">
        <text>L-glutaminyl-[peptide chain release factor] + S-adenosyl-L-methionine = N(5)-methyl-L-glutaminyl-[peptide chain release factor] + S-adenosyl-L-homocysteine + H(+)</text>
        <dbReference type="Rhea" id="RHEA:42896"/>
        <dbReference type="Rhea" id="RHEA-COMP:10271"/>
        <dbReference type="Rhea" id="RHEA-COMP:10272"/>
        <dbReference type="ChEBI" id="CHEBI:15378"/>
        <dbReference type="ChEBI" id="CHEBI:30011"/>
        <dbReference type="ChEBI" id="CHEBI:57856"/>
        <dbReference type="ChEBI" id="CHEBI:59789"/>
        <dbReference type="ChEBI" id="CHEBI:61891"/>
        <dbReference type="EC" id="2.1.1.297"/>
    </reaction>
</comment>
<evidence type="ECO:0000259" key="8">
    <source>
        <dbReference type="Pfam" id="PF17827"/>
    </source>
</evidence>
<feature type="domain" description="Methyltransferase small" evidence="7">
    <location>
        <begin position="158"/>
        <end position="244"/>
    </location>
</feature>
<dbReference type="InterPro" id="IPR004556">
    <property type="entry name" value="HemK-like"/>
</dbReference>
<dbReference type="PANTHER" id="PTHR18895">
    <property type="entry name" value="HEMK METHYLTRANSFERASE"/>
    <property type="match status" value="1"/>
</dbReference>
<evidence type="ECO:0000256" key="2">
    <source>
        <dbReference type="ARBA" id="ARBA00022603"/>
    </source>
</evidence>
<protein>
    <recommendedName>
        <fullName evidence="1">peptide chain release factor N(5)-glutamine methyltransferase</fullName>
        <ecNumber evidence="1">2.1.1.297</ecNumber>
    </recommendedName>
</protein>
<dbReference type="Proteomes" id="UP001501138">
    <property type="component" value="Unassembled WGS sequence"/>
</dbReference>
<evidence type="ECO:0000313" key="9">
    <source>
        <dbReference type="EMBL" id="GAA1709532.1"/>
    </source>
</evidence>
<evidence type="ECO:0000256" key="1">
    <source>
        <dbReference type="ARBA" id="ARBA00012771"/>
    </source>
</evidence>
<evidence type="ECO:0000259" key="7">
    <source>
        <dbReference type="Pfam" id="PF05175"/>
    </source>
</evidence>
<dbReference type="InterPro" id="IPR040758">
    <property type="entry name" value="PrmC_N"/>
</dbReference>